<accession>A0AAN8X3Q8</accession>
<evidence type="ECO:0000259" key="13">
    <source>
        <dbReference type="PROSITE" id="PS50157"/>
    </source>
</evidence>
<evidence type="ECO:0000256" key="3">
    <source>
        <dbReference type="ARBA" id="ARBA00022723"/>
    </source>
</evidence>
<evidence type="ECO:0000256" key="12">
    <source>
        <dbReference type="PROSITE-ProRule" id="PRU00042"/>
    </source>
</evidence>
<dbReference type="PROSITE" id="PS50157">
    <property type="entry name" value="ZINC_FINGER_C2H2_2"/>
    <property type="match status" value="5"/>
</dbReference>
<dbReference type="FunFam" id="3.30.160.60:FF:000706">
    <property type="entry name" value="Zinc finger protein"/>
    <property type="match status" value="1"/>
</dbReference>
<dbReference type="FunFam" id="3.30.160.60:FF:001156">
    <property type="entry name" value="Zinc finger protein 407"/>
    <property type="match status" value="1"/>
</dbReference>
<feature type="domain" description="C2H2-type" evidence="13">
    <location>
        <begin position="74"/>
        <end position="101"/>
    </location>
</feature>
<feature type="domain" description="C2H2-type" evidence="13">
    <location>
        <begin position="102"/>
        <end position="124"/>
    </location>
</feature>
<proteinExistence type="inferred from homology"/>
<keyword evidence="5 12" id="KW-0863">Zinc-finger</keyword>
<dbReference type="GO" id="GO:0000978">
    <property type="term" value="F:RNA polymerase II cis-regulatory region sequence-specific DNA binding"/>
    <property type="evidence" value="ECO:0007669"/>
    <property type="project" value="TreeGrafter"/>
</dbReference>
<evidence type="ECO:0000256" key="11">
    <source>
        <dbReference type="ARBA" id="ARBA00037948"/>
    </source>
</evidence>
<dbReference type="InterPro" id="IPR050527">
    <property type="entry name" value="Snail/Krueppel_Znf"/>
</dbReference>
<dbReference type="InterPro" id="IPR036236">
    <property type="entry name" value="Znf_C2H2_sf"/>
</dbReference>
<dbReference type="FunFam" id="3.30.160.60:FF:000145">
    <property type="entry name" value="Zinc finger protein 574"/>
    <property type="match status" value="1"/>
</dbReference>
<comment type="similarity">
    <text evidence="11">Belongs to the snail C2H2-type zinc-finger protein family.</text>
</comment>
<evidence type="ECO:0000256" key="6">
    <source>
        <dbReference type="ARBA" id="ARBA00022833"/>
    </source>
</evidence>
<comment type="caution">
    <text evidence="14">The sequence shown here is derived from an EMBL/GenBank/DDBJ whole genome shotgun (WGS) entry which is preliminary data.</text>
</comment>
<dbReference type="GO" id="GO:0005634">
    <property type="term" value="C:nucleus"/>
    <property type="evidence" value="ECO:0007669"/>
    <property type="project" value="UniProtKB-SubCell"/>
</dbReference>
<feature type="non-terminal residue" evidence="14">
    <location>
        <position position="1"/>
    </location>
</feature>
<evidence type="ECO:0000256" key="1">
    <source>
        <dbReference type="ARBA" id="ARBA00004123"/>
    </source>
</evidence>
<dbReference type="Gene3D" id="3.30.160.60">
    <property type="entry name" value="Classic Zinc Finger"/>
    <property type="match status" value="4"/>
</dbReference>
<dbReference type="Pfam" id="PF16622">
    <property type="entry name" value="zf-C2H2_11"/>
    <property type="match status" value="1"/>
</dbReference>
<feature type="domain" description="C2H2-type" evidence="13">
    <location>
        <begin position="128"/>
        <end position="156"/>
    </location>
</feature>
<evidence type="ECO:0000256" key="2">
    <source>
        <dbReference type="ARBA" id="ARBA00006991"/>
    </source>
</evidence>
<gene>
    <name evidence="14" type="ORF">SK128_012135</name>
</gene>
<dbReference type="InterPro" id="IPR041697">
    <property type="entry name" value="Znf-C2H2_11"/>
</dbReference>
<keyword evidence="9" id="KW-0804">Transcription</keyword>
<evidence type="ECO:0000256" key="10">
    <source>
        <dbReference type="ARBA" id="ARBA00023242"/>
    </source>
</evidence>
<comment type="subcellular location">
    <subcellularLocation>
        <location evidence="1">Nucleus</location>
    </subcellularLocation>
</comment>
<keyword evidence="8" id="KW-0238">DNA-binding</keyword>
<dbReference type="AlphaFoldDB" id="A0AAN8X3Q8"/>
<dbReference type="Pfam" id="PF00096">
    <property type="entry name" value="zf-C2H2"/>
    <property type="match status" value="3"/>
</dbReference>
<keyword evidence="7" id="KW-0805">Transcription regulation</keyword>
<evidence type="ECO:0000256" key="4">
    <source>
        <dbReference type="ARBA" id="ARBA00022737"/>
    </source>
</evidence>
<name>A0AAN8X3Q8_HALRR</name>
<evidence type="ECO:0000313" key="14">
    <source>
        <dbReference type="EMBL" id="KAK7073558.1"/>
    </source>
</evidence>
<keyword evidence="3" id="KW-0479">Metal-binding</keyword>
<sequence>APCKNEMLREEIQSLKQQLSEAKEELQKNKPSFSVDQALSNKKEKYECRLCEKSFKRPQNLKQHMFTHTDERPHVCSVCAKSFKCKYDLVNHMKRHSDVRAYTCMECGSSFKTACDRLRHVRIHKKHFKCEKCDRGYENKSTLDNHMLIAHGSDRPFQCTECGRCFRTKGSINRHMDVHGKKPGPVERQFKCEVCQKIVKD</sequence>
<feature type="domain" description="C2H2-type" evidence="13">
    <location>
        <begin position="46"/>
        <end position="73"/>
    </location>
</feature>
<dbReference type="SMART" id="SM00355">
    <property type="entry name" value="ZnF_C2H2"/>
    <property type="match status" value="5"/>
</dbReference>
<evidence type="ECO:0000256" key="8">
    <source>
        <dbReference type="ARBA" id="ARBA00023125"/>
    </source>
</evidence>
<evidence type="ECO:0000256" key="7">
    <source>
        <dbReference type="ARBA" id="ARBA00023015"/>
    </source>
</evidence>
<dbReference type="SUPFAM" id="SSF57667">
    <property type="entry name" value="beta-beta-alpha zinc fingers"/>
    <property type="match status" value="3"/>
</dbReference>
<feature type="domain" description="C2H2-type" evidence="13">
    <location>
        <begin position="157"/>
        <end position="184"/>
    </location>
</feature>
<evidence type="ECO:0000256" key="5">
    <source>
        <dbReference type="ARBA" id="ARBA00022771"/>
    </source>
</evidence>
<keyword evidence="4" id="KW-0677">Repeat</keyword>
<dbReference type="EMBL" id="JAXCGZ010012475">
    <property type="protein sequence ID" value="KAK7073558.1"/>
    <property type="molecule type" value="Genomic_DNA"/>
</dbReference>
<dbReference type="InterPro" id="IPR013087">
    <property type="entry name" value="Znf_C2H2_type"/>
</dbReference>
<comment type="similarity">
    <text evidence="2">Belongs to the krueppel C2H2-type zinc-finger protein family.</text>
</comment>
<organism evidence="14 15">
    <name type="scientific">Halocaridina rubra</name>
    <name type="common">Hawaiian red shrimp</name>
    <dbReference type="NCBI Taxonomy" id="373956"/>
    <lineage>
        <taxon>Eukaryota</taxon>
        <taxon>Metazoa</taxon>
        <taxon>Ecdysozoa</taxon>
        <taxon>Arthropoda</taxon>
        <taxon>Crustacea</taxon>
        <taxon>Multicrustacea</taxon>
        <taxon>Malacostraca</taxon>
        <taxon>Eumalacostraca</taxon>
        <taxon>Eucarida</taxon>
        <taxon>Decapoda</taxon>
        <taxon>Pleocyemata</taxon>
        <taxon>Caridea</taxon>
        <taxon>Atyoidea</taxon>
        <taxon>Atyidae</taxon>
        <taxon>Halocaridina</taxon>
    </lineage>
</organism>
<dbReference type="PROSITE" id="PS00028">
    <property type="entry name" value="ZINC_FINGER_C2H2_1"/>
    <property type="match status" value="5"/>
</dbReference>
<dbReference type="Pfam" id="PF13894">
    <property type="entry name" value="zf-C2H2_4"/>
    <property type="match status" value="1"/>
</dbReference>
<dbReference type="GO" id="GO:0000981">
    <property type="term" value="F:DNA-binding transcription factor activity, RNA polymerase II-specific"/>
    <property type="evidence" value="ECO:0007669"/>
    <property type="project" value="TreeGrafter"/>
</dbReference>
<keyword evidence="6" id="KW-0862">Zinc</keyword>
<feature type="non-terminal residue" evidence="14">
    <location>
        <position position="201"/>
    </location>
</feature>
<protein>
    <recommendedName>
        <fullName evidence="13">C2H2-type domain-containing protein</fullName>
    </recommendedName>
</protein>
<evidence type="ECO:0000256" key="9">
    <source>
        <dbReference type="ARBA" id="ARBA00023163"/>
    </source>
</evidence>
<dbReference type="GO" id="GO:0008270">
    <property type="term" value="F:zinc ion binding"/>
    <property type="evidence" value="ECO:0007669"/>
    <property type="project" value="UniProtKB-KW"/>
</dbReference>
<dbReference type="PANTHER" id="PTHR24388">
    <property type="entry name" value="ZINC FINGER PROTEIN"/>
    <property type="match status" value="1"/>
</dbReference>
<evidence type="ECO:0000313" key="15">
    <source>
        <dbReference type="Proteomes" id="UP001381693"/>
    </source>
</evidence>
<keyword evidence="15" id="KW-1185">Reference proteome</keyword>
<dbReference type="PANTHER" id="PTHR24388:SF53">
    <property type="entry name" value="CHORION TRANSCRIPTION FACTOR CF2-RELATED"/>
    <property type="match status" value="1"/>
</dbReference>
<keyword evidence="10" id="KW-0539">Nucleus</keyword>
<dbReference type="Proteomes" id="UP001381693">
    <property type="component" value="Unassembled WGS sequence"/>
</dbReference>
<reference evidence="14 15" key="1">
    <citation type="submission" date="2023-11" db="EMBL/GenBank/DDBJ databases">
        <title>Halocaridina rubra genome assembly.</title>
        <authorList>
            <person name="Smith C."/>
        </authorList>
    </citation>
    <scope>NUCLEOTIDE SEQUENCE [LARGE SCALE GENOMIC DNA]</scope>
    <source>
        <strain evidence="14">EP-1</strain>
        <tissue evidence="14">Whole</tissue>
    </source>
</reference>